<evidence type="ECO:0000313" key="6">
    <source>
        <dbReference type="EMBL" id="KAG5329501.1"/>
    </source>
</evidence>
<sequence>MMTEYWLISAPGDKTCQQTWETMNNLTSKQHSLSVNYKFHIPDLKVGTLDQLVGLSDDLGKLDGYVEQVTRKVATYLGEVLEDQRDKLHENLMANNSK</sequence>
<feature type="non-terminal residue" evidence="6">
    <location>
        <position position="98"/>
    </location>
</feature>
<comment type="caution">
    <text evidence="6">The sequence shown here is derived from an EMBL/GenBank/DDBJ whole genome shotgun (WGS) entry which is preliminary data.</text>
</comment>
<evidence type="ECO:0000256" key="4">
    <source>
        <dbReference type="ARBA" id="ARBA00023065"/>
    </source>
</evidence>
<dbReference type="GO" id="GO:0000221">
    <property type="term" value="C:vacuolar proton-transporting V-type ATPase, V1 domain"/>
    <property type="evidence" value="ECO:0007669"/>
    <property type="project" value="TreeGrafter"/>
</dbReference>
<accession>A0A836FLI3</accession>
<dbReference type="Gene3D" id="1.20.1460.10">
    <property type="entry name" value="subunit c (vma5p) of the yeast v-atpase, domain 2"/>
    <property type="match status" value="1"/>
</dbReference>
<reference evidence="6" key="1">
    <citation type="submission" date="2020-03" db="EMBL/GenBank/DDBJ databases">
        <title>Relaxed selection underlies rapid genomic changes in the transitions from sociality to social parasitism in ants.</title>
        <authorList>
            <person name="Bi X."/>
        </authorList>
    </citation>
    <scope>NUCLEOTIDE SEQUENCE</scope>
    <source>
        <strain evidence="6">BGI-DK2014a</strain>
        <tissue evidence="6">Whole body</tissue>
    </source>
</reference>
<comment type="similarity">
    <text evidence="1 5">Belongs to the V-ATPase C subunit family.</text>
</comment>
<evidence type="ECO:0000256" key="3">
    <source>
        <dbReference type="ARBA" id="ARBA00022781"/>
    </source>
</evidence>
<comment type="function">
    <text evidence="5">Subunit of the V1 complex of vacuolar(H+)-ATPase (V-ATPase), a multisubunit enzyme composed of a peripheral complex (V1) that hydrolyzes ATP and a membrane integral complex (V0) that translocates protons. V-ATPase is responsible for acidifying and maintaining the pH of intracellular compartments and in some cell types, is targeted to the plasma membrane, where it is responsible for acidifying the extracellular environment. Subunit C is necessary for the assembly of the catalytic sector of the enzyme and is likely to have a specific function in its catalytic activity.</text>
</comment>
<evidence type="ECO:0000256" key="5">
    <source>
        <dbReference type="RuleBase" id="RU364010"/>
    </source>
</evidence>
<dbReference type="Pfam" id="PF03223">
    <property type="entry name" value="V-ATPase_C"/>
    <property type="match status" value="1"/>
</dbReference>
<dbReference type="SUPFAM" id="SSF118203">
    <property type="entry name" value="Vacuolar ATP synthase subunit C"/>
    <property type="match status" value="1"/>
</dbReference>
<proteinExistence type="inferred from homology"/>
<organism evidence="6 7">
    <name type="scientific">Acromyrmex charruanus</name>
    <dbReference type="NCBI Taxonomy" id="2715315"/>
    <lineage>
        <taxon>Eukaryota</taxon>
        <taxon>Metazoa</taxon>
        <taxon>Ecdysozoa</taxon>
        <taxon>Arthropoda</taxon>
        <taxon>Hexapoda</taxon>
        <taxon>Insecta</taxon>
        <taxon>Pterygota</taxon>
        <taxon>Neoptera</taxon>
        <taxon>Endopterygota</taxon>
        <taxon>Hymenoptera</taxon>
        <taxon>Apocrita</taxon>
        <taxon>Aculeata</taxon>
        <taxon>Formicoidea</taxon>
        <taxon>Formicidae</taxon>
        <taxon>Myrmicinae</taxon>
        <taxon>Acromyrmex</taxon>
    </lineage>
</organism>
<dbReference type="InterPro" id="IPR036132">
    <property type="entry name" value="Vac_ATP_synth_c_sf"/>
</dbReference>
<dbReference type="AlphaFoldDB" id="A0A836FLI3"/>
<keyword evidence="2 5" id="KW-0813">Transport</keyword>
<feature type="non-terminal residue" evidence="6">
    <location>
        <position position="1"/>
    </location>
</feature>
<keyword evidence="7" id="KW-1185">Reference proteome</keyword>
<dbReference type="Proteomes" id="UP000669903">
    <property type="component" value="Unassembled WGS sequence"/>
</dbReference>
<evidence type="ECO:0000256" key="2">
    <source>
        <dbReference type="ARBA" id="ARBA00022448"/>
    </source>
</evidence>
<evidence type="ECO:0000256" key="1">
    <source>
        <dbReference type="ARBA" id="ARBA00006138"/>
    </source>
</evidence>
<dbReference type="PANTHER" id="PTHR10137">
    <property type="entry name" value="V-TYPE PROTON ATPASE SUBUNIT C"/>
    <property type="match status" value="1"/>
</dbReference>
<protein>
    <recommendedName>
        <fullName evidence="5">V-type proton ATPase subunit C</fullName>
    </recommendedName>
</protein>
<dbReference type="PANTHER" id="PTHR10137:SF0">
    <property type="entry name" value="V-TYPE PROTON ATPASE SUBUNIT C"/>
    <property type="match status" value="1"/>
</dbReference>
<gene>
    <name evidence="6" type="primary">Vha44</name>
    <name evidence="6" type="ORF">G6Z76_0011425</name>
</gene>
<dbReference type="EMBL" id="JAANIC010006140">
    <property type="protein sequence ID" value="KAG5329501.1"/>
    <property type="molecule type" value="Genomic_DNA"/>
</dbReference>
<name>A0A836FLI3_9HYME</name>
<keyword evidence="4 5" id="KW-0406">Ion transport</keyword>
<evidence type="ECO:0000313" key="7">
    <source>
        <dbReference type="Proteomes" id="UP000669903"/>
    </source>
</evidence>
<keyword evidence="3 5" id="KW-0375">Hydrogen ion transport</keyword>
<dbReference type="GO" id="GO:0046961">
    <property type="term" value="F:proton-transporting ATPase activity, rotational mechanism"/>
    <property type="evidence" value="ECO:0007669"/>
    <property type="project" value="InterPro"/>
</dbReference>
<dbReference type="GO" id="GO:0005765">
    <property type="term" value="C:lysosomal membrane"/>
    <property type="evidence" value="ECO:0007669"/>
    <property type="project" value="TreeGrafter"/>
</dbReference>
<dbReference type="InterPro" id="IPR004907">
    <property type="entry name" value="ATPase_V1-cplx_csu"/>
</dbReference>
<comment type="subunit">
    <text evidence="5">V-ATPase is a heteromultimeric enzyme made up of two complexes: the ATP-hydrolytic V1 complex and the proton translocation V0 complex. The V1 complex consists of three catalytic AB heterodimers that form a heterohexamer, three peripheral stalks each consisting of EG heterodimers, one central rotor including subunits D and F, and the regulatory subunits C and H. The proton translocation complex V0 consists of the proton transport subunit a, a ring of proteolipid subunits c9c'', rotary subunit d, subunits e and f, and two accessory subunits.</text>
</comment>